<dbReference type="InterPro" id="IPR050478">
    <property type="entry name" value="Ethylene_sulfur-biosynth"/>
</dbReference>
<dbReference type="InterPro" id="IPR006948">
    <property type="entry name" value="Alliinase_C"/>
</dbReference>
<dbReference type="Gene3D" id="3.40.640.10">
    <property type="entry name" value="Type I PLP-dependent aspartate aminotransferase-like (Major domain)"/>
    <property type="match status" value="1"/>
</dbReference>
<organism evidence="4">
    <name type="scientific">Zea mays</name>
    <name type="common">Maize</name>
    <dbReference type="NCBI Taxonomy" id="4577"/>
    <lineage>
        <taxon>Eukaryota</taxon>
        <taxon>Viridiplantae</taxon>
        <taxon>Streptophyta</taxon>
        <taxon>Embryophyta</taxon>
        <taxon>Tracheophyta</taxon>
        <taxon>Spermatophyta</taxon>
        <taxon>Magnoliopsida</taxon>
        <taxon>Liliopsida</taxon>
        <taxon>Poales</taxon>
        <taxon>Poaceae</taxon>
        <taxon>PACMAD clade</taxon>
        <taxon>Panicoideae</taxon>
        <taxon>Andropogonodae</taxon>
        <taxon>Andropogoneae</taxon>
        <taxon>Tripsacinae</taxon>
        <taxon>Zea</taxon>
    </lineage>
</organism>
<evidence type="ECO:0000256" key="1">
    <source>
        <dbReference type="ARBA" id="ARBA00001933"/>
    </source>
</evidence>
<evidence type="ECO:0000313" key="4">
    <source>
        <dbReference type="EMBL" id="ACF85178.1"/>
    </source>
</evidence>
<sequence length="192" mass="21112">MSYTTTGGFQSVELERQIRRLHGAVGNAVADDKHLVFASGSLQLINALVHALSPYYPAYRQQTSMFDGREYRWAGTTALWANSSRANSTDGTFIEFVTSPNNPDALLREPVLRGSAAAIVDHAYYWPHFTHIPAPADEDIMMFTVSKPSGHAGSRFGYVCIYESMGRPSDIHLTLTYLMLAALHCAPAADGR</sequence>
<dbReference type="HOGENOM" id="CLU_091163_1_0_1"/>
<dbReference type="GO" id="GO:0016846">
    <property type="term" value="F:carbon-sulfur lyase activity"/>
    <property type="evidence" value="ECO:0007669"/>
    <property type="project" value="InterPro"/>
</dbReference>
<dbReference type="PANTHER" id="PTHR43795:SF20">
    <property type="entry name" value="TRYPTOPHAN AMINOTRANSFERASE-RELATED PROTEIN 3"/>
    <property type="match status" value="1"/>
</dbReference>
<name>B4FST5_MAIZE</name>
<dbReference type="PANTHER" id="PTHR43795">
    <property type="entry name" value="BIFUNCTIONAL ASPARTATE AMINOTRANSFERASE AND GLUTAMATE/ASPARTATE-PREPHENATE AMINOTRANSFERASE-RELATED"/>
    <property type="match status" value="1"/>
</dbReference>
<comment type="cofactor">
    <cofactor evidence="1">
        <name>pyridoxal 5'-phosphate</name>
        <dbReference type="ChEBI" id="CHEBI:597326"/>
    </cofactor>
</comment>
<dbReference type="EMBL" id="BT040173">
    <property type="protein sequence ID" value="ACF85178.1"/>
    <property type="molecule type" value="mRNA"/>
</dbReference>
<evidence type="ECO:0000256" key="2">
    <source>
        <dbReference type="ARBA" id="ARBA00022898"/>
    </source>
</evidence>
<accession>B4FST5</accession>
<evidence type="ECO:0000259" key="3">
    <source>
        <dbReference type="Pfam" id="PF04864"/>
    </source>
</evidence>
<dbReference type="ExpressionAtlas" id="B4FST5">
    <property type="expression patterns" value="baseline and differential"/>
</dbReference>
<dbReference type="SUPFAM" id="SSF53383">
    <property type="entry name" value="PLP-dependent transferases"/>
    <property type="match status" value="1"/>
</dbReference>
<dbReference type="InterPro" id="IPR015424">
    <property type="entry name" value="PyrdxlP-dep_Trfase"/>
</dbReference>
<proteinExistence type="evidence at transcript level"/>
<keyword evidence="2" id="KW-0663">Pyridoxal phosphate</keyword>
<dbReference type="AlphaFoldDB" id="B4FST5"/>
<protein>
    <recommendedName>
        <fullName evidence="3">Alliinase C-terminal domain-containing protein</fullName>
    </recommendedName>
</protein>
<dbReference type="Pfam" id="PF04864">
    <property type="entry name" value="Alliinase_C"/>
    <property type="match status" value="1"/>
</dbReference>
<reference evidence="4" key="1">
    <citation type="journal article" date="2009" name="PLoS Genet.">
        <title>Sequencing, mapping, and analysis of 27,455 maize full-length cDNAs.</title>
        <authorList>
            <person name="Soderlund C."/>
            <person name="Descour A."/>
            <person name="Kudrna D."/>
            <person name="Bomhoff M."/>
            <person name="Boyd L."/>
            <person name="Currie J."/>
            <person name="Angelova A."/>
            <person name="Collura K."/>
            <person name="Wissotski M."/>
            <person name="Ashley E."/>
            <person name="Morrow D."/>
            <person name="Fernandes J."/>
            <person name="Walbot V."/>
            <person name="Yu Y."/>
        </authorList>
    </citation>
    <scope>NUCLEOTIDE SEQUENCE</scope>
    <source>
        <strain evidence="4">B73</strain>
    </source>
</reference>
<feature type="domain" description="Alliinase C-terminal" evidence="3">
    <location>
        <begin position="1"/>
        <end position="162"/>
    </location>
</feature>
<dbReference type="InterPro" id="IPR015421">
    <property type="entry name" value="PyrdxlP-dep_Trfase_major"/>
</dbReference>